<evidence type="ECO:0000313" key="2">
    <source>
        <dbReference type="Proteomes" id="UP001207582"/>
    </source>
</evidence>
<dbReference type="Proteomes" id="UP001207582">
    <property type="component" value="Unassembled WGS sequence"/>
</dbReference>
<dbReference type="EMBL" id="JAPDOG010000014">
    <property type="protein sequence ID" value="MCW3782984.1"/>
    <property type="molecule type" value="Genomic_DNA"/>
</dbReference>
<protein>
    <recommendedName>
        <fullName evidence="3">HicA toxin of toxin-antitoxin</fullName>
    </recommendedName>
</protein>
<evidence type="ECO:0000313" key="1">
    <source>
        <dbReference type="EMBL" id="MCW3782984.1"/>
    </source>
</evidence>
<evidence type="ECO:0008006" key="3">
    <source>
        <dbReference type="Google" id="ProtNLM"/>
    </source>
</evidence>
<keyword evidence="2" id="KW-1185">Reference proteome</keyword>
<proteinExistence type="predicted"/>
<reference evidence="1 2" key="1">
    <citation type="submission" date="2022-10" db="EMBL/GenBank/DDBJ databases">
        <title>Defluviimonas sp. CAU 1641 isolated from mud.</title>
        <authorList>
            <person name="Kim W."/>
        </authorList>
    </citation>
    <scope>NUCLEOTIDE SEQUENCE [LARGE SCALE GENOMIC DNA]</scope>
    <source>
        <strain evidence="1 2">CAU 1641</strain>
    </source>
</reference>
<comment type="caution">
    <text evidence="1">The sequence shown here is derived from an EMBL/GenBank/DDBJ whole genome shotgun (WGS) entry which is preliminary data.</text>
</comment>
<accession>A0ABT3J5N0</accession>
<gene>
    <name evidence="1" type="ORF">OM960_15655</name>
</gene>
<organism evidence="1 2">
    <name type="scientific">Defluviimonas salinarum</name>
    <dbReference type="NCBI Taxonomy" id="2992147"/>
    <lineage>
        <taxon>Bacteria</taxon>
        <taxon>Pseudomonadati</taxon>
        <taxon>Pseudomonadota</taxon>
        <taxon>Alphaproteobacteria</taxon>
        <taxon>Rhodobacterales</taxon>
        <taxon>Paracoccaceae</taxon>
        <taxon>Albidovulum</taxon>
    </lineage>
</organism>
<name>A0ABT3J5N0_9RHOB</name>
<sequence length="415" mass="44107">MAARFAKKIALSRLAHVCENRYLSIHDNHFPDTLMKHERSILKCVTPKDYREVIEGLMENEGWSAEKTGGNHIRLTHPEAARPIFASGTTSDVRSGRNLQSECRRALRDGRNTAAQIVTPALVPMPEPATFQVVRKKPRWDPVKRGLRTAAPAGTGIVTGRDILRGATTPITTSEKPNSITNAPKEIAMSLVETPCRNEAAAPVSAPVSAPVAAAAPVAAKPAKADPIEAPVAVTPAETPRKAARPAPALAPIETTGGLTQIPADILGIALRLVRGELRAVTVTPDMVGRTLVLDGAAFILDGALPDLRAVPAPAPVVASGAEPAAAAAGDTGSEKRRAKPEMVGKILATMKEFPGEWMGVSTITGLAGHDVKTDGRGIEKTIRITLDELVADGQLEMAEEPWGQRRKITFRFKA</sequence>
<dbReference type="RefSeq" id="WP_264772617.1">
    <property type="nucleotide sequence ID" value="NZ_JAPDOG010000014.1"/>
</dbReference>